<proteinExistence type="predicted"/>
<dbReference type="RefSeq" id="WP_285636746.1">
    <property type="nucleotide sequence ID" value="NZ_BSTJ01000023.1"/>
</dbReference>
<accession>A0A9W6RTZ2</accession>
<dbReference type="EMBL" id="BSTJ01000023">
    <property type="protein sequence ID" value="GLY81811.1"/>
    <property type="molecule type" value="Genomic_DNA"/>
</dbReference>
<evidence type="ECO:0000313" key="1">
    <source>
        <dbReference type="EMBL" id="GLY81811.1"/>
    </source>
</evidence>
<sequence>MEDHEEHLMGWGDDILVAYFQIAKALASLDLPIQLPMNLVDATFIRDAQAAIVRTLTLIQEQPLDDLIHTLLRQVLLDWLNAMDLTAIQLASPKPWREELFEYTVARTLAEADLALETIHNLRGDSEE</sequence>
<protein>
    <submittedName>
        <fullName evidence="1">Uncharacterized protein</fullName>
    </submittedName>
</protein>
<evidence type="ECO:0000313" key="2">
    <source>
        <dbReference type="Proteomes" id="UP001165135"/>
    </source>
</evidence>
<dbReference type="AlphaFoldDB" id="A0A9W6RTZ2"/>
<reference evidence="1" key="1">
    <citation type="submission" date="2023-03" db="EMBL/GenBank/DDBJ databases">
        <title>Actinoallomurus iriomotensis NBRC 103681.</title>
        <authorList>
            <person name="Ichikawa N."/>
            <person name="Sato H."/>
            <person name="Tonouchi N."/>
        </authorList>
    </citation>
    <scope>NUCLEOTIDE SEQUENCE</scope>
    <source>
        <strain evidence="1">NBRC 103681</strain>
    </source>
</reference>
<gene>
    <name evidence="1" type="ORF">Airi01_100780</name>
</gene>
<dbReference type="Proteomes" id="UP001165135">
    <property type="component" value="Unassembled WGS sequence"/>
</dbReference>
<organism evidence="1 2">
    <name type="scientific">Actinoallomurus iriomotensis</name>
    <dbReference type="NCBI Taxonomy" id="478107"/>
    <lineage>
        <taxon>Bacteria</taxon>
        <taxon>Bacillati</taxon>
        <taxon>Actinomycetota</taxon>
        <taxon>Actinomycetes</taxon>
        <taxon>Streptosporangiales</taxon>
        <taxon>Thermomonosporaceae</taxon>
        <taxon>Actinoallomurus</taxon>
    </lineage>
</organism>
<comment type="caution">
    <text evidence="1">The sequence shown here is derived from an EMBL/GenBank/DDBJ whole genome shotgun (WGS) entry which is preliminary data.</text>
</comment>
<name>A0A9W6RTZ2_9ACTN</name>